<dbReference type="PANTHER" id="PTHR32182:SF22">
    <property type="entry name" value="ATP-DEPENDENT ENDONUCLEASE, OLD FAMILY-RELATED"/>
    <property type="match status" value="1"/>
</dbReference>
<keyword evidence="1" id="KW-0742">SOS response</keyword>
<protein>
    <recommendedName>
        <fullName evidence="4">Protein CR006 P-loop domain-containing protein</fullName>
    </recommendedName>
</protein>
<evidence type="ECO:0000256" key="3">
    <source>
        <dbReference type="SAM" id="MobiDB-lite"/>
    </source>
</evidence>
<keyword evidence="2" id="KW-0175">Coiled coil</keyword>
<dbReference type="EMBL" id="BQFK01000002">
    <property type="protein sequence ID" value="GJJ42933.1"/>
    <property type="molecule type" value="Genomic_DNA"/>
</dbReference>
<feature type="region of interest" description="Disordered" evidence="3">
    <location>
        <begin position="851"/>
        <end position="870"/>
    </location>
</feature>
<evidence type="ECO:0000313" key="5">
    <source>
        <dbReference type="EMBL" id="GJJ42933.1"/>
    </source>
</evidence>
<gene>
    <name evidence="5" type="ORF">CULCOIPH005_11220</name>
</gene>
<evidence type="ECO:0000256" key="1">
    <source>
        <dbReference type="ARBA" id="ARBA00023236"/>
    </source>
</evidence>
<dbReference type="Pfam" id="PF13166">
    <property type="entry name" value="AAA_13"/>
    <property type="match status" value="1"/>
</dbReference>
<dbReference type="InterPro" id="IPR026866">
    <property type="entry name" value="CR006_AAA"/>
</dbReference>
<dbReference type="InterPro" id="IPR027417">
    <property type="entry name" value="P-loop_NTPase"/>
</dbReference>
<evidence type="ECO:0000259" key="4">
    <source>
        <dbReference type="Pfam" id="PF13166"/>
    </source>
</evidence>
<dbReference type="GO" id="GO:0009432">
    <property type="term" value="P:SOS response"/>
    <property type="evidence" value="ECO:0007669"/>
    <property type="project" value="UniProtKB-KW"/>
</dbReference>
<feature type="coiled-coil region" evidence="2">
    <location>
        <begin position="496"/>
        <end position="523"/>
    </location>
</feature>
<dbReference type="AlphaFoldDB" id="A0ABD0BG46"/>
<dbReference type="Proteomes" id="UP001205910">
    <property type="component" value="Unassembled WGS sequence"/>
</dbReference>
<comment type="caution">
    <text evidence="5">The sequence shown here is derived from an EMBL/GenBank/DDBJ whole genome shotgun (WGS) entry which is preliminary data.</text>
</comment>
<reference evidence="5 6" key="1">
    <citation type="submission" date="2021-11" db="EMBL/GenBank/DDBJ databases">
        <title>Whole genome sequences of diphtheriae toxin producing Corynebacterium ulcerans isolates from cats in Osaka, Japan.</title>
        <authorList>
            <person name="Umeda K."/>
            <person name="Hirai Y."/>
        </authorList>
    </citation>
    <scope>NUCLEOTIDE SEQUENCE [LARGE SCALE GENOMIC DNA]</scope>
    <source>
        <strain evidence="5 6">12109B-1</strain>
    </source>
</reference>
<dbReference type="SUPFAM" id="SSF52540">
    <property type="entry name" value="P-loop containing nucleoside triphosphate hydrolases"/>
    <property type="match status" value="1"/>
</dbReference>
<keyword evidence="1" id="KW-0227">DNA damage</keyword>
<organism evidence="5 6">
    <name type="scientific">Corynebacterium ulcerans</name>
    <dbReference type="NCBI Taxonomy" id="65058"/>
    <lineage>
        <taxon>Bacteria</taxon>
        <taxon>Bacillati</taxon>
        <taxon>Actinomycetota</taxon>
        <taxon>Actinomycetes</taxon>
        <taxon>Mycobacteriales</taxon>
        <taxon>Corynebacteriaceae</taxon>
        <taxon>Corynebacterium</taxon>
    </lineage>
</organism>
<dbReference type="RefSeq" id="WP_261804582.1">
    <property type="nucleotide sequence ID" value="NZ_BQFI01000002.1"/>
</dbReference>
<evidence type="ECO:0000256" key="2">
    <source>
        <dbReference type="SAM" id="Coils"/>
    </source>
</evidence>
<proteinExistence type="predicted"/>
<name>A0ABD0BG46_CORUL</name>
<dbReference type="PANTHER" id="PTHR32182">
    <property type="entry name" value="DNA REPLICATION AND REPAIR PROTEIN RECF"/>
    <property type="match status" value="1"/>
</dbReference>
<evidence type="ECO:0000313" key="6">
    <source>
        <dbReference type="Proteomes" id="UP001205910"/>
    </source>
</evidence>
<accession>A0ABD0BG46</accession>
<sequence length="893" mass="99505">MQDLAEQLVGWADKQSDWQRDLLRRICEGEVLDFDSLENYANIVISDECSKNEDWISVPAPISNVVLEPLLTSHLTKTDSESAPVELRSIEHIADANHLAPGARLDFESNGLNIVAGSNGSGKSGYTRIIKQVAVSRAPSFVLPNVYGESGNPSAVISFKMGKAGEKAFTWMAASDSSLEELRRIRVFDASSARIHLQAAAEVAYVPPELQALSGYAAALEKISSAVESKRTETSSKEPNLSELNQGAGVQVVAALGQKSAISLLEGLKGLTPEEEKRVKQLPGLISNLTQNSPAKLVSQATDRMHRIASLRGKIEALQKGLDANSSREMPELLKQRDAALKAVEDAAGMLARDPNIAPGTGNATWQRLWSAACAHSLDPENRDERMSDLQSCPLCQQDLEDDARKLFEKFETFVADEARKVLDRANANLKDETDRLKALMIPNAEDHIELVSSYDPDLSKKIESVLMSFRDARQSLLDREAIAEASYELSKSLNWADLSRSVREVSKQLEQLEAQEKSKIDEFRTADSAAEAVGKLHEEFDRLSIQKRLFDNAETLRNEHDRQVLLQAIKKAKSACSTSSATRQNKVLSKEYVDKVCEQFKQETKVLGIDRVPVALNFQKASRGINYIQVILEDARDEPVADVLSEGEHRMTAIAGFFADLTESGDGSVLVFDDPVSSLDQDYRRYVARRLVIESAHRQVIVFSHDVIFVRELYEEHERFNKERTASGDSEIPALCYQHINRTVDGTGVLTEKGHWNSVKLKCKIGSVRARIQDAGPIYRAGDNEAYERESRDISGAIRECWEIFVEQELLGGVVTRFKRSVETQRLRYVTGISNEDIARVDLGMSKHSKEFRGHAAPEGDLSAPLTPDELRKEIDELDSFRKEIEQRRKKK</sequence>
<dbReference type="Gene3D" id="3.40.50.300">
    <property type="entry name" value="P-loop containing nucleotide triphosphate hydrolases"/>
    <property type="match status" value="1"/>
</dbReference>
<feature type="domain" description="Protein CR006 P-loop" evidence="4">
    <location>
        <begin position="111"/>
        <end position="722"/>
    </location>
</feature>